<evidence type="ECO:0000256" key="3">
    <source>
        <dbReference type="ARBA" id="ARBA00022795"/>
    </source>
</evidence>
<gene>
    <name evidence="9" type="ORF">ACFO0U_00745</name>
</gene>
<dbReference type="Pfam" id="PF13861">
    <property type="entry name" value="FLgD_tudor"/>
    <property type="match status" value="1"/>
</dbReference>
<protein>
    <recommendedName>
        <fullName evidence="2 5">Basal-body rod modification protein FlgD</fullName>
    </recommendedName>
</protein>
<dbReference type="Gene3D" id="2.60.40.4070">
    <property type="match status" value="1"/>
</dbReference>
<dbReference type="EMBL" id="JBHSEU010000001">
    <property type="protein sequence ID" value="MFC4537306.1"/>
    <property type="molecule type" value="Genomic_DNA"/>
</dbReference>
<dbReference type="Pfam" id="PF13860">
    <property type="entry name" value="FlgD_ig"/>
    <property type="match status" value="1"/>
</dbReference>
<keyword evidence="3 5" id="KW-1005">Bacterial flagellum biogenesis</keyword>
<accession>A0ABV9CVM8</accession>
<keyword evidence="10" id="KW-1185">Reference proteome</keyword>
<evidence type="ECO:0000256" key="1">
    <source>
        <dbReference type="ARBA" id="ARBA00010577"/>
    </source>
</evidence>
<dbReference type="Gene3D" id="2.30.30.910">
    <property type="match status" value="1"/>
</dbReference>
<keyword evidence="9" id="KW-0969">Cilium</keyword>
<dbReference type="Pfam" id="PF03963">
    <property type="entry name" value="FlgD"/>
    <property type="match status" value="1"/>
</dbReference>
<comment type="similarity">
    <text evidence="1 5">Belongs to the FlgD family.</text>
</comment>
<organism evidence="9 10">
    <name type="scientific">Chromohalobacter sarecensis</name>
    <dbReference type="NCBI Taxonomy" id="245294"/>
    <lineage>
        <taxon>Bacteria</taxon>
        <taxon>Pseudomonadati</taxon>
        <taxon>Pseudomonadota</taxon>
        <taxon>Gammaproteobacteria</taxon>
        <taxon>Oceanospirillales</taxon>
        <taxon>Halomonadaceae</taxon>
        <taxon>Chromohalobacter</taxon>
    </lineage>
</organism>
<dbReference type="InterPro" id="IPR025963">
    <property type="entry name" value="FLgD_Tudor"/>
</dbReference>
<evidence type="ECO:0000256" key="2">
    <source>
        <dbReference type="ARBA" id="ARBA00016013"/>
    </source>
</evidence>
<proteinExistence type="inferred from homology"/>
<evidence type="ECO:0000313" key="10">
    <source>
        <dbReference type="Proteomes" id="UP001596030"/>
    </source>
</evidence>
<dbReference type="RefSeq" id="WP_246975157.1">
    <property type="nucleotide sequence ID" value="NZ_JAKGAN010000007.1"/>
</dbReference>
<evidence type="ECO:0000259" key="8">
    <source>
        <dbReference type="Pfam" id="PF13861"/>
    </source>
</evidence>
<dbReference type="InterPro" id="IPR025965">
    <property type="entry name" value="FlgD/Vpr_Ig-like"/>
</dbReference>
<evidence type="ECO:0000313" key="9">
    <source>
        <dbReference type="EMBL" id="MFC4537306.1"/>
    </source>
</evidence>
<evidence type="ECO:0000256" key="4">
    <source>
        <dbReference type="ARBA" id="ARBA00024746"/>
    </source>
</evidence>
<evidence type="ECO:0000256" key="6">
    <source>
        <dbReference type="SAM" id="MobiDB-lite"/>
    </source>
</evidence>
<feature type="domain" description="FlgD/Vpr Ig-like" evidence="7">
    <location>
        <begin position="128"/>
        <end position="192"/>
    </location>
</feature>
<reference evidence="10" key="1">
    <citation type="journal article" date="2019" name="Int. J. Syst. Evol. Microbiol.">
        <title>The Global Catalogue of Microorganisms (GCM) 10K type strain sequencing project: providing services to taxonomists for standard genome sequencing and annotation.</title>
        <authorList>
            <consortium name="The Broad Institute Genomics Platform"/>
            <consortium name="The Broad Institute Genome Sequencing Center for Infectious Disease"/>
            <person name="Wu L."/>
            <person name="Ma J."/>
        </authorList>
    </citation>
    <scope>NUCLEOTIDE SEQUENCE [LARGE SCALE GENOMIC DNA]</scope>
    <source>
        <strain evidence="10">CGMCC 1.12121</strain>
    </source>
</reference>
<feature type="region of interest" description="Disordered" evidence="6">
    <location>
        <begin position="1"/>
        <end position="38"/>
    </location>
</feature>
<comment type="caution">
    <text evidence="9">The sequence shown here is derived from an EMBL/GenBank/DDBJ whole genome shotgun (WGS) entry which is preliminary data.</text>
</comment>
<comment type="function">
    <text evidence="4 5">Required for flagellar hook formation. May act as a scaffolding protein.</text>
</comment>
<sequence length="237" mass="24292">MASPVIGSNTLATINGTPNASANAANETRTTGAESSEDLNNRFMTLLITQMQNQDPTKPMDNSDMTAQLAQINTVSGIQELNDSLGEINNQIDAGKTLQASSLIGQGVMVPGSTVRVGAGEDGSTVATPLGAELATGADELEITITNGSGQVVHQSVEENVPEGVQAFDWPGTGMDGNPVAEGAYNVEMTAKVGGEDVSVTPLNYALVQGVTSGESGPTLDLGTSDSVALEDVRQIL</sequence>
<dbReference type="Proteomes" id="UP001596030">
    <property type="component" value="Unassembled WGS sequence"/>
</dbReference>
<keyword evidence="9" id="KW-0966">Cell projection</keyword>
<feature type="compositionally biased region" description="Polar residues" evidence="6">
    <location>
        <begin position="1"/>
        <end position="34"/>
    </location>
</feature>
<evidence type="ECO:0000256" key="5">
    <source>
        <dbReference type="RuleBase" id="RU362076"/>
    </source>
</evidence>
<name>A0ABV9CVM8_9GAMM</name>
<keyword evidence="9" id="KW-0282">Flagellum</keyword>
<dbReference type="InterPro" id="IPR005648">
    <property type="entry name" value="FlgD"/>
</dbReference>
<feature type="domain" description="FlgD Tudor-like" evidence="8">
    <location>
        <begin position="97"/>
        <end position="234"/>
    </location>
</feature>
<evidence type="ECO:0000259" key="7">
    <source>
        <dbReference type="Pfam" id="PF13860"/>
    </source>
</evidence>